<dbReference type="GO" id="GO:1990189">
    <property type="term" value="F:protein N-terminal-serine acetyltransferase activity"/>
    <property type="evidence" value="ECO:0007669"/>
    <property type="project" value="TreeGrafter"/>
</dbReference>
<protein>
    <submittedName>
        <fullName evidence="3">Aminoglycoside 6'-N-acetyltransferase</fullName>
        <ecNumber evidence="3">2.3.1.82</ecNumber>
    </submittedName>
</protein>
<keyword evidence="4" id="KW-1185">Reference proteome</keyword>
<dbReference type="PANTHER" id="PTHR43441">
    <property type="entry name" value="RIBOSOMAL-PROTEIN-SERINE ACETYLTRANSFERASE"/>
    <property type="match status" value="1"/>
</dbReference>
<dbReference type="GO" id="GO:0005737">
    <property type="term" value="C:cytoplasm"/>
    <property type="evidence" value="ECO:0007669"/>
    <property type="project" value="TreeGrafter"/>
</dbReference>
<gene>
    <name evidence="3" type="ORF">BJ999_004323</name>
</gene>
<organism evidence="3 4">
    <name type="scientific">Actinomadura citrea</name>
    <dbReference type="NCBI Taxonomy" id="46158"/>
    <lineage>
        <taxon>Bacteria</taxon>
        <taxon>Bacillati</taxon>
        <taxon>Actinomycetota</taxon>
        <taxon>Actinomycetes</taxon>
        <taxon>Streptosporangiales</taxon>
        <taxon>Thermomonosporaceae</taxon>
        <taxon>Actinomadura</taxon>
    </lineage>
</organism>
<dbReference type="InterPro" id="IPR051908">
    <property type="entry name" value="Ribosomal_N-acetyltransferase"/>
</dbReference>
<keyword evidence="3" id="KW-0012">Acyltransferase</keyword>
<dbReference type="Gene3D" id="3.40.630.30">
    <property type="match status" value="1"/>
</dbReference>
<name>A0A7Y9GCK9_9ACTN</name>
<evidence type="ECO:0000259" key="2">
    <source>
        <dbReference type="PROSITE" id="PS51186"/>
    </source>
</evidence>
<dbReference type="EC" id="2.3.1.82" evidence="3"/>
<dbReference type="GO" id="GO:0047663">
    <property type="term" value="F:aminoglycoside 6'-N-acetyltransferase activity"/>
    <property type="evidence" value="ECO:0007669"/>
    <property type="project" value="UniProtKB-EC"/>
</dbReference>
<dbReference type="AlphaFoldDB" id="A0A7Y9GCK9"/>
<dbReference type="EMBL" id="JACCBT010000001">
    <property type="protein sequence ID" value="NYE14027.1"/>
    <property type="molecule type" value="Genomic_DNA"/>
</dbReference>
<reference evidence="3 4" key="1">
    <citation type="submission" date="2020-07" db="EMBL/GenBank/DDBJ databases">
        <title>Sequencing the genomes of 1000 actinobacteria strains.</title>
        <authorList>
            <person name="Klenk H.-P."/>
        </authorList>
    </citation>
    <scope>NUCLEOTIDE SEQUENCE [LARGE SCALE GENOMIC DNA]</scope>
    <source>
        <strain evidence="3 4">DSM 43461</strain>
    </source>
</reference>
<feature type="region of interest" description="Disordered" evidence="1">
    <location>
        <begin position="173"/>
        <end position="195"/>
    </location>
</feature>
<dbReference type="InterPro" id="IPR016181">
    <property type="entry name" value="Acyl_CoA_acyltransferase"/>
</dbReference>
<dbReference type="Proteomes" id="UP000591272">
    <property type="component" value="Unassembled WGS sequence"/>
</dbReference>
<accession>A0A7Y9GCK9</accession>
<feature type="domain" description="N-acetyltransferase" evidence="2">
    <location>
        <begin position="10"/>
        <end position="167"/>
    </location>
</feature>
<dbReference type="PROSITE" id="PS51186">
    <property type="entry name" value="GNAT"/>
    <property type="match status" value="1"/>
</dbReference>
<dbReference type="SUPFAM" id="SSF55729">
    <property type="entry name" value="Acyl-CoA N-acyltransferases (Nat)"/>
    <property type="match status" value="1"/>
</dbReference>
<dbReference type="PANTHER" id="PTHR43441:SF11">
    <property type="entry name" value="RIBOSOMAL-PROTEIN-SERINE ACETYLTRANSFERASE"/>
    <property type="match status" value="1"/>
</dbReference>
<evidence type="ECO:0000313" key="4">
    <source>
        <dbReference type="Proteomes" id="UP000591272"/>
    </source>
</evidence>
<dbReference type="Pfam" id="PF13302">
    <property type="entry name" value="Acetyltransf_3"/>
    <property type="match status" value="1"/>
</dbReference>
<evidence type="ECO:0000313" key="3">
    <source>
        <dbReference type="EMBL" id="NYE14027.1"/>
    </source>
</evidence>
<dbReference type="InterPro" id="IPR000182">
    <property type="entry name" value="GNAT_dom"/>
</dbReference>
<comment type="caution">
    <text evidence="3">The sequence shown here is derived from an EMBL/GenBank/DDBJ whole genome shotgun (WGS) entry which is preliminary data.</text>
</comment>
<proteinExistence type="predicted"/>
<dbReference type="GO" id="GO:0008999">
    <property type="term" value="F:protein-N-terminal-alanine acetyltransferase activity"/>
    <property type="evidence" value="ECO:0007669"/>
    <property type="project" value="TreeGrafter"/>
</dbReference>
<sequence length="195" mass="21413">MHETLHGESVTLRPATVADVPALAAVRATPEVRRWWRGGPDLAAEVARELAEPDTGKLVIEHEGRSVGLIQWHAEQDPDYRHAGIDIYLDPSVHGRGLGPDAIRTLARHLFDDHDHHRITIDPAASNTAAIRCYEKVGFRAVGVMRQYERDTDGTWHDGLLMDLLADELTGPTPTAGVTAKRRHRAAISPSIPPG</sequence>
<keyword evidence="3" id="KW-0808">Transferase</keyword>
<evidence type="ECO:0000256" key="1">
    <source>
        <dbReference type="SAM" id="MobiDB-lite"/>
    </source>
</evidence>